<dbReference type="Proteomes" id="UP000789405">
    <property type="component" value="Unassembled WGS sequence"/>
</dbReference>
<reference evidence="2" key="1">
    <citation type="submission" date="2021-06" db="EMBL/GenBank/DDBJ databases">
        <authorList>
            <person name="Kallberg Y."/>
            <person name="Tangrot J."/>
            <person name="Rosling A."/>
        </authorList>
    </citation>
    <scope>NUCLEOTIDE SEQUENCE</scope>
    <source>
        <strain evidence="2">MA453B</strain>
    </source>
</reference>
<feature type="signal peptide" evidence="1">
    <location>
        <begin position="1"/>
        <end position="17"/>
    </location>
</feature>
<dbReference type="AlphaFoldDB" id="A0A9N9NHK1"/>
<protein>
    <submittedName>
        <fullName evidence="2">19975_t:CDS:1</fullName>
    </submittedName>
</protein>
<comment type="caution">
    <text evidence="2">The sequence shown here is derived from an EMBL/GenBank/DDBJ whole genome shotgun (WGS) entry which is preliminary data.</text>
</comment>
<accession>A0A9N9NHK1</accession>
<sequence>MKSLFLILVIFTITVHAFRDQYNCFFDISDEDDLTCEKLFGVDSCSDCQKLIFKDFKEENDCSTTFNFIKEVTKEVKESGKSKEEIDPYDLTYFKKGLENYCDQPFNCDPHTVKKYWTEIEDVCSKELSEKVDWSSDPTKIDVTELLVYSTLLNYYFGIPANHALCYKPSNSDDFCVVGITENLMEYAKEVTDSDPKPKFTIDFKYIIKSDGSKVPVPKKVFCDEKCFESMAKIYKSWIKKYKLDSEVFENIYGSEEGFNDYLDCKTEDKRDVFRRTSDSYLSPLHSLAGLF</sequence>
<feature type="chain" id="PRO_5040494164" evidence="1">
    <location>
        <begin position="18"/>
        <end position="292"/>
    </location>
</feature>
<gene>
    <name evidence="2" type="ORF">DERYTH_LOCUS15783</name>
</gene>
<name>A0A9N9NHK1_9GLOM</name>
<proteinExistence type="predicted"/>
<evidence type="ECO:0000313" key="3">
    <source>
        <dbReference type="Proteomes" id="UP000789405"/>
    </source>
</evidence>
<organism evidence="2 3">
    <name type="scientific">Dentiscutata erythropus</name>
    <dbReference type="NCBI Taxonomy" id="1348616"/>
    <lineage>
        <taxon>Eukaryota</taxon>
        <taxon>Fungi</taxon>
        <taxon>Fungi incertae sedis</taxon>
        <taxon>Mucoromycota</taxon>
        <taxon>Glomeromycotina</taxon>
        <taxon>Glomeromycetes</taxon>
        <taxon>Diversisporales</taxon>
        <taxon>Gigasporaceae</taxon>
        <taxon>Dentiscutata</taxon>
    </lineage>
</organism>
<evidence type="ECO:0000256" key="1">
    <source>
        <dbReference type="SAM" id="SignalP"/>
    </source>
</evidence>
<dbReference type="OrthoDB" id="2335347at2759"/>
<evidence type="ECO:0000313" key="2">
    <source>
        <dbReference type="EMBL" id="CAG8738478.1"/>
    </source>
</evidence>
<keyword evidence="3" id="KW-1185">Reference proteome</keyword>
<keyword evidence="1" id="KW-0732">Signal</keyword>
<dbReference type="EMBL" id="CAJVPY010013093">
    <property type="protein sequence ID" value="CAG8738478.1"/>
    <property type="molecule type" value="Genomic_DNA"/>
</dbReference>